<comment type="similarity">
    <text evidence="3">Belongs to the BLM10 family.</text>
</comment>
<dbReference type="InterPro" id="IPR032430">
    <property type="entry name" value="Blm10_mid"/>
</dbReference>
<dbReference type="STRING" id="282301.A0A267H0S9"/>
<feature type="compositionally biased region" description="Low complexity" evidence="9">
    <location>
        <begin position="13"/>
        <end position="24"/>
    </location>
</feature>
<dbReference type="SUPFAM" id="SSF48371">
    <property type="entry name" value="ARM repeat"/>
    <property type="match status" value="2"/>
</dbReference>
<dbReference type="Pfam" id="PF23096">
    <property type="entry name" value="HEAT_PSME4"/>
    <property type="match status" value="1"/>
</dbReference>
<comment type="subcellular location">
    <subcellularLocation>
        <location evidence="2">Cytoplasm</location>
    </subcellularLocation>
    <subcellularLocation>
        <location evidence="1">Nucleus speckle</location>
    </subcellularLocation>
</comment>
<evidence type="ECO:0000256" key="3">
    <source>
        <dbReference type="ARBA" id="ARBA00005739"/>
    </source>
</evidence>
<dbReference type="Proteomes" id="UP000215902">
    <property type="component" value="Unassembled WGS sequence"/>
</dbReference>
<evidence type="ECO:0000256" key="1">
    <source>
        <dbReference type="ARBA" id="ARBA00004324"/>
    </source>
</evidence>
<dbReference type="PANTHER" id="PTHR32170:SF3">
    <property type="entry name" value="PROTEASOME ACTIVATOR COMPLEX SUBUNIT 4"/>
    <property type="match status" value="1"/>
</dbReference>
<feature type="domain" description="Proteasome activator Blm10 middle HEAT repeats region" evidence="11">
    <location>
        <begin position="392"/>
        <end position="873"/>
    </location>
</feature>
<keyword evidence="8" id="KW-0539">Nucleus</keyword>
<feature type="region of interest" description="Disordered" evidence="9">
    <location>
        <begin position="1731"/>
        <end position="1771"/>
    </location>
</feature>
<dbReference type="InterPro" id="IPR021843">
    <property type="entry name" value="PSME4_C"/>
</dbReference>
<accession>A0A267H0S9</accession>
<dbReference type="Pfam" id="PF16507">
    <property type="entry name" value="HEAT_PSME4_mid"/>
    <property type="match status" value="1"/>
</dbReference>
<feature type="region of interest" description="Disordered" evidence="9">
    <location>
        <begin position="1"/>
        <end position="24"/>
    </location>
</feature>
<evidence type="ECO:0000256" key="4">
    <source>
        <dbReference type="ARBA" id="ARBA00022490"/>
    </source>
</evidence>
<evidence type="ECO:0000256" key="2">
    <source>
        <dbReference type="ARBA" id="ARBA00004496"/>
    </source>
</evidence>
<evidence type="ECO:0000259" key="10">
    <source>
        <dbReference type="Pfam" id="PF11919"/>
    </source>
</evidence>
<evidence type="ECO:0000256" key="8">
    <source>
        <dbReference type="ARBA" id="ARBA00023242"/>
    </source>
</evidence>
<keyword evidence="14" id="KW-1185">Reference proteome</keyword>
<proteinExistence type="inferred from homology"/>
<keyword evidence="5" id="KW-0677">Repeat</keyword>
<name>A0A267H0S9_9PLAT</name>
<keyword evidence="4" id="KW-0963">Cytoplasm</keyword>
<gene>
    <name evidence="13" type="ORF">BOX15_Mlig005545g6</name>
</gene>
<dbReference type="PANTHER" id="PTHR32170">
    <property type="entry name" value="PROTEASOME ACTIVATOR COMPLEX SUBUNIT 4"/>
    <property type="match status" value="1"/>
</dbReference>
<dbReference type="InterPro" id="IPR055455">
    <property type="entry name" value="HEAT_PSME4"/>
</dbReference>
<dbReference type="GO" id="GO:0016607">
    <property type="term" value="C:nuclear speck"/>
    <property type="evidence" value="ECO:0007669"/>
    <property type="project" value="UniProtKB-SubCell"/>
</dbReference>
<dbReference type="EMBL" id="NIVC01000070">
    <property type="protein sequence ID" value="PAA91886.1"/>
    <property type="molecule type" value="Genomic_DNA"/>
</dbReference>
<dbReference type="Pfam" id="PF11919">
    <property type="entry name" value="PSME4_C"/>
    <property type="match status" value="1"/>
</dbReference>
<dbReference type="InterPro" id="IPR016024">
    <property type="entry name" value="ARM-type_fold"/>
</dbReference>
<dbReference type="InterPro" id="IPR035309">
    <property type="entry name" value="PSME4"/>
</dbReference>
<feature type="non-terminal residue" evidence="13">
    <location>
        <position position="1"/>
    </location>
</feature>
<feature type="compositionally biased region" description="Acidic residues" evidence="9">
    <location>
        <begin position="1742"/>
        <end position="1751"/>
    </location>
</feature>
<keyword evidence="7" id="KW-0234">DNA repair</keyword>
<dbReference type="OrthoDB" id="17907at2759"/>
<protein>
    <submittedName>
        <fullName evidence="13">Uncharacterized protein</fullName>
    </submittedName>
</protein>
<organism evidence="13 14">
    <name type="scientific">Macrostomum lignano</name>
    <dbReference type="NCBI Taxonomy" id="282301"/>
    <lineage>
        <taxon>Eukaryota</taxon>
        <taxon>Metazoa</taxon>
        <taxon>Spiralia</taxon>
        <taxon>Lophotrochozoa</taxon>
        <taxon>Platyhelminthes</taxon>
        <taxon>Rhabditophora</taxon>
        <taxon>Macrostomorpha</taxon>
        <taxon>Macrostomida</taxon>
        <taxon>Macrostomidae</taxon>
        <taxon>Macrostomum</taxon>
    </lineage>
</organism>
<dbReference type="GO" id="GO:0010499">
    <property type="term" value="P:proteasomal ubiquitin-independent protein catabolic process"/>
    <property type="evidence" value="ECO:0007669"/>
    <property type="project" value="TreeGrafter"/>
</dbReference>
<feature type="compositionally biased region" description="Polar residues" evidence="9">
    <location>
        <begin position="1752"/>
        <end position="1767"/>
    </location>
</feature>
<dbReference type="GO" id="GO:0070628">
    <property type="term" value="F:proteasome binding"/>
    <property type="evidence" value="ECO:0007669"/>
    <property type="project" value="InterPro"/>
</dbReference>
<evidence type="ECO:0000256" key="6">
    <source>
        <dbReference type="ARBA" id="ARBA00022763"/>
    </source>
</evidence>
<dbReference type="GO" id="GO:0005829">
    <property type="term" value="C:cytosol"/>
    <property type="evidence" value="ECO:0007669"/>
    <property type="project" value="TreeGrafter"/>
</dbReference>
<evidence type="ECO:0000256" key="5">
    <source>
        <dbReference type="ARBA" id="ARBA00022737"/>
    </source>
</evidence>
<dbReference type="Gene3D" id="1.25.10.10">
    <property type="entry name" value="Leucine-rich Repeat Variant"/>
    <property type="match status" value="1"/>
</dbReference>
<dbReference type="InterPro" id="IPR011989">
    <property type="entry name" value="ARM-like"/>
</dbReference>
<evidence type="ECO:0000256" key="7">
    <source>
        <dbReference type="ARBA" id="ARBA00023204"/>
    </source>
</evidence>
<evidence type="ECO:0000256" key="9">
    <source>
        <dbReference type="SAM" id="MobiDB-lite"/>
    </source>
</evidence>
<feature type="domain" description="Proteasome activator complex subunit 4-like HEAT repeat-like" evidence="12">
    <location>
        <begin position="1252"/>
        <end position="1553"/>
    </location>
</feature>
<evidence type="ECO:0000259" key="12">
    <source>
        <dbReference type="Pfam" id="PF23096"/>
    </source>
</evidence>
<feature type="domain" description="Proteasome activator complex subunit 4 C-terminal" evidence="10">
    <location>
        <begin position="1958"/>
        <end position="2043"/>
    </location>
</feature>
<dbReference type="GO" id="GO:0016504">
    <property type="term" value="F:peptidase activator activity"/>
    <property type="evidence" value="ECO:0007669"/>
    <property type="project" value="InterPro"/>
</dbReference>
<evidence type="ECO:0000259" key="11">
    <source>
        <dbReference type="Pfam" id="PF16507"/>
    </source>
</evidence>
<keyword evidence="6" id="KW-0227">DNA damage</keyword>
<comment type="caution">
    <text evidence="13">The sequence shown here is derived from an EMBL/GenBank/DDBJ whole genome shotgun (WGS) entry which is preliminary data.</text>
</comment>
<evidence type="ECO:0000313" key="13">
    <source>
        <dbReference type="EMBL" id="PAA91886.1"/>
    </source>
</evidence>
<dbReference type="GO" id="GO:0006281">
    <property type="term" value="P:DNA repair"/>
    <property type="evidence" value="ECO:0007669"/>
    <property type="project" value="UniProtKB-KW"/>
</dbReference>
<feature type="compositionally biased region" description="Gly residues" evidence="9">
    <location>
        <begin position="1"/>
        <end position="12"/>
    </location>
</feature>
<evidence type="ECO:0000313" key="14">
    <source>
        <dbReference type="Proteomes" id="UP000215902"/>
    </source>
</evidence>
<reference evidence="13 14" key="1">
    <citation type="submission" date="2017-06" db="EMBL/GenBank/DDBJ databases">
        <title>A platform for efficient transgenesis in Macrostomum lignano, a flatworm model organism for stem cell research.</title>
        <authorList>
            <person name="Berezikov E."/>
        </authorList>
    </citation>
    <scope>NUCLEOTIDE SEQUENCE [LARGE SCALE GENOMIC DNA]</scope>
    <source>
        <strain evidence="13">DV1</strain>
        <tissue evidence="13">Whole organism</tissue>
    </source>
</reference>
<sequence>NSAVGCVGGSSGSTGASASKSNGSAANTLRRAPYLHQNNHAYDFDSSNMAMSDSQDEDNASFNSEAAAAAAAAIEAERSNRSAGFVHRLGFVPQRKLTYQLLLPFRDQVENEALTQLSELRIHLPRAVALGDVHCGASYWVAKLDRYIRLYGEFFSKADHVAFTQLVYQLATWKGLEPRLIEKFSTVFKTLTKKRKLLSKRDLTLDWKPLYEVIKFYVYGKEKAHGLLQTSNSFVSTLLHDLAAHSRRFFPLSAVSEIWEEFRWRLCPVSEKFNDALFFLNYLMPVSFNQTELPSALAVWLDEFLDLWHRHRRHETLEQEGMHILARIAQRARGFIDWEPHLDHLFTSLLRRMDLPVGQVAYSASFSKFDINMACCVLIYAVKDGSSVIDRLDQLFQSVDNFFHPSNAGEWTSDLCTVLCGLANYLHIRVYCERVLKPCEDDAPIPVACKIKDCHIDALVSMILPRAMTAVFNKTSNIEMGRILTSLRSLAFLRPNVVVPRILDTVFPSLKTLLEPHRLHDSLSCLAVTLLPLVQRSSQYSAGQLHVIPLLRALLPAIDYNDSRKSNSALSIIAHLCNMIIVADCSGMIDSYPDLTAEEREVLLQTDQLEDFALDLMDRMFSVIQAMYAHMQDHLHPSAAPDVDKEEVSWTDSMQTALENLIRNSSPEIQRRMLDKMYDFVSNNTMDWKSSGEVASSLVYCFCRIIPETTCDLFLPHFMRLLHQRVREGEEFFTDDFLDSTFLWHLQIVTSVLNGGLGLLKYRAEITEIIFTLARVQCKHALKIGRQLLDNVLTSLTATLMNCRPFSESPLFADSADTPPTRLWGRVIKLASYKVTDADFNLPNKKSVAFAQDLIDGVVRGVAQKLSDMCDGRLELGQDHRAAYIGWLKSAVQGVEHVTPMWQDELVPLLPVAEISAPTEVSKFVYRLDSFEITWSGKNLRCELRKLAIRLFQHLTEKCEDDTQSLEELILLFNSLLFPFLDYSAIKKVLTKWINNIVIFCRNSLLGKEYHLPVYHFLRVCVCHCTRLMSNSRRMDSSALEIGWLLYRTAVQSPYERVRSVARNYLLEFFYRFRQSPQLFLPKACQQLEAGGGDMKRHEFEGLLEVLREFYPDFGSTVYSVVPLVGQALVQAKLSPFLLEGNVDKKVDELELCVLESLNTLNIARPATPDALRSLAERLLAEQGAKAAPTESERLSAESLLAEDFSNRWKLFHSSTDWLLDAAGRNESSWQIVRLIMDLMPGQYDVPIPVSTVRFILHHMKSSVPSIRSNACHLLDAVMYSKRFVARRICLTPHPANLAECRVPGPRPDNDFLVFSSQRDAYSDQATWEKFPRVDKETMGFTYWPPVVRIRDPADYLPADRQLDECGQLVRQFFTAGDTWQFLLTSCMTSLYEKDKQSDTMDGLDDLEDMDKFPTENMVSLLAKIYGPNVFTDAKSGECFIDSMRQLLEGCSGHDKEDVIHKSAAAVVGGLLRGSKSWGLKDYQQMWQWVLQLLEAAVATVSESSLTYWVEALAYLWNDCTLSPYRLTPLFEFLRKHLTNGSAFKECVRLKMLCICLLSLHWRGIELQQQILPYVLDNLARHDTRLRSTAASVLSAFLSDMDYQTQGFNVDRLPFTASAIIADMLVPKLTQSRDILMSMCADNGGPSALTPVRSAHDLQAARAQSAMHQTAASTRLSGATIRVAARRSLVVATGLEPVSLPLPGHPGQVVASEDGSVAAAVAGAASSSSASVRIVDERSGETEEDDLEDVEMSQQSSSVASPDATETQQRKSDAVFTIRSICTAVNQAGYSASTQPNESIWLLLPPMLELLQISSFDLMLDKDLQAALDTFAVLPVTSEVAPQLVDRFEQLSTSLISWKSRECLLRLLQCCVFFNLFVMAAGDLPSRVRRLVLRLLQDDSLDVRKAASGTLSGLLRCGYLRLTDDGAQLLPDLQRLCRTRLRKRQPGGSGPELGQVNARHSGVLGLCSIVESAPYDVPAHLPPVLMQLCQHVNDPEPIKSSVRSTLASFKRTHQETWHADKDMFTEEQLLVLTDLLVSPNYYA</sequence>